<dbReference type="RefSeq" id="WP_091817673.1">
    <property type="nucleotide sequence ID" value="NZ_FNCQ01000009.1"/>
</dbReference>
<dbReference type="Pfam" id="PF13635">
    <property type="entry name" value="DUF4143"/>
    <property type="match status" value="1"/>
</dbReference>
<dbReference type="PANTHER" id="PTHR33295:SF7">
    <property type="entry name" value="ATPASE"/>
    <property type="match status" value="1"/>
</dbReference>
<evidence type="ECO:0000313" key="4">
    <source>
        <dbReference type="Proteomes" id="UP000198779"/>
    </source>
</evidence>
<proteinExistence type="predicted"/>
<protein>
    <submittedName>
        <fullName evidence="3">Uncharacterized protein</fullName>
    </submittedName>
</protein>
<evidence type="ECO:0000259" key="1">
    <source>
        <dbReference type="Pfam" id="PF13173"/>
    </source>
</evidence>
<feature type="domain" description="AAA" evidence="1">
    <location>
        <begin position="20"/>
        <end position="153"/>
    </location>
</feature>
<evidence type="ECO:0000313" key="3">
    <source>
        <dbReference type="EMBL" id="SDG77408.1"/>
    </source>
</evidence>
<dbReference type="AlphaFoldDB" id="A0A1G7WZQ5"/>
<dbReference type="SUPFAM" id="SSF52540">
    <property type="entry name" value="P-loop containing nucleoside triphosphate hydrolases"/>
    <property type="match status" value="1"/>
</dbReference>
<gene>
    <name evidence="3" type="ORF">SAMN04487901_10964</name>
</gene>
<dbReference type="STRING" id="645274.SAMN04487901_10964"/>
<dbReference type="InterPro" id="IPR027417">
    <property type="entry name" value="P-loop_NTPase"/>
</dbReference>
<accession>A0A1G7WZQ5</accession>
<dbReference type="EMBL" id="FNCQ01000009">
    <property type="protein sequence ID" value="SDG77408.1"/>
    <property type="molecule type" value="Genomic_DNA"/>
</dbReference>
<evidence type="ECO:0000259" key="2">
    <source>
        <dbReference type="Pfam" id="PF13635"/>
    </source>
</evidence>
<dbReference type="Proteomes" id="UP000198779">
    <property type="component" value="Unassembled WGS sequence"/>
</dbReference>
<organism evidence="3 4">
    <name type="scientific">Prevotella communis</name>
    <dbReference type="NCBI Taxonomy" id="2913614"/>
    <lineage>
        <taxon>Bacteria</taxon>
        <taxon>Pseudomonadati</taxon>
        <taxon>Bacteroidota</taxon>
        <taxon>Bacteroidia</taxon>
        <taxon>Bacteroidales</taxon>
        <taxon>Prevotellaceae</taxon>
        <taxon>Prevotella</taxon>
    </lineage>
</organism>
<dbReference type="PANTHER" id="PTHR33295">
    <property type="entry name" value="ATPASE"/>
    <property type="match status" value="1"/>
</dbReference>
<sequence>MYYERIIDRHLSEWAARPVHKPVLLRGARQVGKSTAVRHLGESFKYFVEINLEKQPDYIELFKKDLDVKRIVPQMAAMCGTPIVAKETLLFIDEIQESQEAIMALRYFKEDMPDLHVVAAGSLLEFVLDDIPTFGVGRIHSMYMFPMTFDEFLLANDEQLLLDARRQANTDSPLPTPLHDKLVGLIRTFMLVGGMPESVAKWAETHDYLQCQEVQDDIITGYEADFPKYKKKVDPQLLVATMRSAATQVTNKFVYSQVAGGYKTAEVKKALDLLIKAGILIPVTHTDGNGLPLGDEADESYRKLLLLDTGLLLRLLNMSMGDISSVTTHILTATAADLVNKGPMAEMLAGLEVLHYLSPNIHHDLFYWVRQAKNSLAEIDYLLSRDMKVLPLEVKSGVQGGMKSLWDFMRDKKLSQAIRCSLENFGKFDYIDSKADNAVRHVEIVPLYAISQM</sequence>
<dbReference type="InterPro" id="IPR025420">
    <property type="entry name" value="DUF4143"/>
</dbReference>
<dbReference type="Pfam" id="PF13173">
    <property type="entry name" value="AAA_14"/>
    <property type="match status" value="1"/>
</dbReference>
<name>A0A1G7WZQ5_9BACT</name>
<keyword evidence="4" id="KW-1185">Reference proteome</keyword>
<dbReference type="InterPro" id="IPR041682">
    <property type="entry name" value="AAA_14"/>
</dbReference>
<feature type="domain" description="DUF4143" evidence="2">
    <location>
        <begin position="223"/>
        <end position="397"/>
    </location>
</feature>
<reference evidence="4" key="1">
    <citation type="submission" date="2016-10" db="EMBL/GenBank/DDBJ databases">
        <authorList>
            <person name="Varghese N."/>
            <person name="Submissions S."/>
        </authorList>
    </citation>
    <scope>NUCLEOTIDE SEQUENCE [LARGE SCALE GENOMIC DNA]</scope>
    <source>
        <strain evidence="4">BP1-148</strain>
    </source>
</reference>